<dbReference type="AlphaFoldDB" id="A0A8J3E962"/>
<evidence type="ECO:0000313" key="10">
    <source>
        <dbReference type="Proteomes" id="UP000636949"/>
    </source>
</evidence>
<protein>
    <submittedName>
        <fullName evidence="9">Peptide transporter</fullName>
    </submittedName>
</protein>
<keyword evidence="6 8" id="KW-1133">Transmembrane helix</keyword>
<dbReference type="GO" id="GO:0005886">
    <property type="term" value="C:plasma membrane"/>
    <property type="evidence" value="ECO:0007669"/>
    <property type="project" value="UniProtKB-SubCell"/>
</dbReference>
<dbReference type="Gene3D" id="1.20.1250.20">
    <property type="entry name" value="MFS general substrate transporter like domains"/>
    <property type="match status" value="1"/>
</dbReference>
<accession>A0A8J3E962</accession>
<evidence type="ECO:0000256" key="2">
    <source>
        <dbReference type="ARBA" id="ARBA00022448"/>
    </source>
</evidence>
<evidence type="ECO:0000256" key="3">
    <source>
        <dbReference type="ARBA" id="ARBA00022475"/>
    </source>
</evidence>
<feature type="transmembrane region" description="Helical" evidence="8">
    <location>
        <begin position="70"/>
        <end position="89"/>
    </location>
</feature>
<sequence>MIRNSLLTIFIVQVFSTVSFAVLYSSLSLYMTDAFNFSSANAYAIVAVFLVYNYGLHMLGSYLGGLLSSYRMLFVLGMLFQTVACFVLILPSVHLMYLGLTLFLIGVGLNTPCLNMMITQRCQNDHVKRERAFLWNYAGSNIGFFFGYTAAGYFQLSHAYGQLFLVSSFFNVIALIFMALGWHSVADENTPLIESIKKYSRSILTKRMIVLFIIFSILIPLIYLSLLYPFSLKSIVLTVSVSFIIFFLWLANKQPTAQGKSNIRQYVLLALFAIVFWSMYQLAPMGITLFAEHNVNMMLFGHEITPQWLGNINVVVIAVGGFFLPSVFAKVRQKTRLTVFTQFAIGLLSIGIGLTFLPIGILLANSYGQSSVLWVSLFYLFQSVGELMIAPIGYSMIAQLVPVRHQGLMMGTWMLLCGSSASVISSYLSGLVQVSSNNVSIIKSNHEYLILFSVLALITVITAILLYGISRKVKIT</sequence>
<evidence type="ECO:0000313" key="9">
    <source>
        <dbReference type="EMBL" id="GGF99040.1"/>
    </source>
</evidence>
<evidence type="ECO:0000256" key="6">
    <source>
        <dbReference type="ARBA" id="ARBA00022989"/>
    </source>
</evidence>
<keyword evidence="10" id="KW-1185">Reference proteome</keyword>
<keyword evidence="5" id="KW-0571">Peptide transport</keyword>
<organism evidence="9 10">
    <name type="scientific">Cysteiniphilum litorale</name>
    <dbReference type="NCBI Taxonomy" id="2056700"/>
    <lineage>
        <taxon>Bacteria</taxon>
        <taxon>Pseudomonadati</taxon>
        <taxon>Pseudomonadota</taxon>
        <taxon>Gammaproteobacteria</taxon>
        <taxon>Thiotrichales</taxon>
        <taxon>Fastidiosibacteraceae</taxon>
        <taxon>Cysteiniphilum</taxon>
    </lineage>
</organism>
<keyword evidence="7 8" id="KW-0472">Membrane</keyword>
<evidence type="ECO:0000256" key="4">
    <source>
        <dbReference type="ARBA" id="ARBA00022692"/>
    </source>
</evidence>
<dbReference type="InterPro" id="IPR050171">
    <property type="entry name" value="MFS_Transporters"/>
</dbReference>
<dbReference type="InterPro" id="IPR036259">
    <property type="entry name" value="MFS_trans_sf"/>
</dbReference>
<feature type="transmembrane region" description="Helical" evidence="8">
    <location>
        <begin position="408"/>
        <end position="428"/>
    </location>
</feature>
<proteinExistence type="predicted"/>
<feature type="transmembrane region" description="Helical" evidence="8">
    <location>
        <begin position="343"/>
        <end position="364"/>
    </location>
</feature>
<dbReference type="Pfam" id="PF00854">
    <property type="entry name" value="PTR2"/>
    <property type="match status" value="1"/>
</dbReference>
<dbReference type="GO" id="GO:0015833">
    <property type="term" value="P:peptide transport"/>
    <property type="evidence" value="ECO:0007669"/>
    <property type="project" value="UniProtKB-KW"/>
</dbReference>
<feature type="transmembrane region" description="Helical" evidence="8">
    <location>
        <begin position="7"/>
        <end position="30"/>
    </location>
</feature>
<feature type="transmembrane region" description="Helical" evidence="8">
    <location>
        <begin position="308"/>
        <end position="331"/>
    </location>
</feature>
<dbReference type="EMBL" id="BMJS01000016">
    <property type="protein sequence ID" value="GGF99040.1"/>
    <property type="molecule type" value="Genomic_DNA"/>
</dbReference>
<gene>
    <name evidence="9" type="ORF">GCM10010995_15390</name>
</gene>
<feature type="transmembrane region" description="Helical" evidence="8">
    <location>
        <begin position="42"/>
        <end position="63"/>
    </location>
</feature>
<feature type="transmembrane region" description="Helical" evidence="8">
    <location>
        <begin position="134"/>
        <end position="154"/>
    </location>
</feature>
<evidence type="ECO:0000256" key="8">
    <source>
        <dbReference type="SAM" id="Phobius"/>
    </source>
</evidence>
<evidence type="ECO:0000256" key="5">
    <source>
        <dbReference type="ARBA" id="ARBA00022856"/>
    </source>
</evidence>
<evidence type="ECO:0000256" key="7">
    <source>
        <dbReference type="ARBA" id="ARBA00023136"/>
    </source>
</evidence>
<evidence type="ECO:0000256" key="1">
    <source>
        <dbReference type="ARBA" id="ARBA00004651"/>
    </source>
</evidence>
<feature type="transmembrane region" description="Helical" evidence="8">
    <location>
        <begin position="203"/>
        <end position="224"/>
    </location>
</feature>
<dbReference type="PANTHER" id="PTHR23517:SF15">
    <property type="entry name" value="PROTON-DEPENDENT OLIGOPEPTIDE FAMILY TRANSPORT PROTEIN"/>
    <property type="match status" value="1"/>
</dbReference>
<keyword evidence="3" id="KW-1003">Cell membrane</keyword>
<reference evidence="9" key="1">
    <citation type="journal article" date="2014" name="Int. J. Syst. Evol. Microbiol.">
        <title>Complete genome sequence of Corynebacterium casei LMG S-19264T (=DSM 44701T), isolated from a smear-ripened cheese.</title>
        <authorList>
            <consortium name="US DOE Joint Genome Institute (JGI-PGF)"/>
            <person name="Walter F."/>
            <person name="Albersmeier A."/>
            <person name="Kalinowski J."/>
            <person name="Ruckert C."/>
        </authorList>
    </citation>
    <scope>NUCLEOTIDE SEQUENCE</scope>
    <source>
        <strain evidence="9">CGMCC 1.15758</strain>
    </source>
</reference>
<dbReference type="NCBIfam" id="TIGR00924">
    <property type="entry name" value="yjdL_sub1_fam"/>
    <property type="match status" value="1"/>
</dbReference>
<feature type="transmembrane region" description="Helical" evidence="8">
    <location>
        <begin position="263"/>
        <end position="280"/>
    </location>
</feature>
<keyword evidence="5" id="KW-0653">Protein transport</keyword>
<dbReference type="RefSeq" id="WP_157968284.1">
    <property type="nucleotide sequence ID" value="NZ_BMJS01000016.1"/>
</dbReference>
<feature type="transmembrane region" description="Helical" evidence="8">
    <location>
        <begin position="230"/>
        <end position="251"/>
    </location>
</feature>
<dbReference type="InterPro" id="IPR005279">
    <property type="entry name" value="Dipep/tripep_permease"/>
</dbReference>
<comment type="subcellular location">
    <subcellularLocation>
        <location evidence="1">Cell membrane</location>
        <topology evidence="1">Multi-pass membrane protein</topology>
    </subcellularLocation>
</comment>
<feature type="transmembrane region" description="Helical" evidence="8">
    <location>
        <begin position="376"/>
        <end position="396"/>
    </location>
</feature>
<keyword evidence="4 8" id="KW-0812">Transmembrane</keyword>
<dbReference type="Proteomes" id="UP000636949">
    <property type="component" value="Unassembled WGS sequence"/>
</dbReference>
<feature type="transmembrane region" description="Helical" evidence="8">
    <location>
        <begin position="95"/>
        <end position="114"/>
    </location>
</feature>
<dbReference type="PANTHER" id="PTHR23517">
    <property type="entry name" value="RESISTANCE PROTEIN MDTM, PUTATIVE-RELATED-RELATED"/>
    <property type="match status" value="1"/>
</dbReference>
<dbReference type="OrthoDB" id="9772725at2"/>
<feature type="transmembrane region" description="Helical" evidence="8">
    <location>
        <begin position="160"/>
        <end position="182"/>
    </location>
</feature>
<dbReference type="SUPFAM" id="SSF103473">
    <property type="entry name" value="MFS general substrate transporter"/>
    <property type="match status" value="1"/>
</dbReference>
<feature type="transmembrane region" description="Helical" evidence="8">
    <location>
        <begin position="448"/>
        <end position="469"/>
    </location>
</feature>
<reference evidence="9" key="2">
    <citation type="submission" date="2020-09" db="EMBL/GenBank/DDBJ databases">
        <authorList>
            <person name="Sun Q."/>
            <person name="Zhou Y."/>
        </authorList>
    </citation>
    <scope>NUCLEOTIDE SEQUENCE</scope>
    <source>
        <strain evidence="9">CGMCC 1.15758</strain>
    </source>
</reference>
<dbReference type="InterPro" id="IPR000109">
    <property type="entry name" value="POT_fam"/>
</dbReference>
<comment type="caution">
    <text evidence="9">The sequence shown here is derived from an EMBL/GenBank/DDBJ whole genome shotgun (WGS) entry which is preliminary data.</text>
</comment>
<name>A0A8J3E962_9GAMM</name>
<keyword evidence="2" id="KW-0813">Transport</keyword>
<dbReference type="GO" id="GO:1904680">
    <property type="term" value="F:peptide transmembrane transporter activity"/>
    <property type="evidence" value="ECO:0007669"/>
    <property type="project" value="InterPro"/>
</dbReference>